<sequence length="236" mass="25537">MTPMKRSPATRMVEDYVTLIWKAHEWPGGEPSTTDLAAQLGVTPSTVSANLKRLARDGLISYEPYGPIELTDDGRAIAIDIVRRHRIVETYLVEHLELSWDQVHDEANHLEHAVSDLVLDRMDAALGHPTHDPHGAPIPDPDGRIPPDHSQALNEAEPGTSVQVLRVSDRSPDILRYLTGHGISVGTRLTVTDVSPAAAAVRVTVDDTTIDLGLPAAIAVRVSPRTDPEAHTPGPA</sequence>
<dbReference type="GO" id="GO:0046914">
    <property type="term" value="F:transition metal ion binding"/>
    <property type="evidence" value="ECO:0007669"/>
    <property type="project" value="InterPro"/>
</dbReference>
<dbReference type="Gene3D" id="1.10.60.10">
    <property type="entry name" value="Iron dependent repressor, metal binding and dimerisation domain"/>
    <property type="match status" value="1"/>
</dbReference>
<evidence type="ECO:0000256" key="7">
    <source>
        <dbReference type="ARBA" id="ARBA00023015"/>
    </source>
</evidence>
<evidence type="ECO:0000256" key="5">
    <source>
        <dbReference type="ARBA" id="ARBA00022491"/>
    </source>
</evidence>
<dbReference type="SMART" id="SM00419">
    <property type="entry name" value="HTH_CRP"/>
    <property type="match status" value="1"/>
</dbReference>
<dbReference type="SMART" id="SM00529">
    <property type="entry name" value="HTH_DTXR"/>
    <property type="match status" value="1"/>
</dbReference>
<dbReference type="InterPro" id="IPR008988">
    <property type="entry name" value="Transcriptional_repressor_C"/>
</dbReference>
<evidence type="ECO:0000256" key="9">
    <source>
        <dbReference type="ARBA" id="ARBA00023159"/>
    </source>
</evidence>
<keyword evidence="15" id="KW-1185">Reference proteome</keyword>
<proteinExistence type="inferred from homology"/>
<keyword evidence="7" id="KW-0805">Transcription regulation</keyword>
<dbReference type="Pfam" id="PF02742">
    <property type="entry name" value="Fe_dep_repr_C"/>
    <property type="match status" value="1"/>
</dbReference>
<comment type="subunit">
    <text evidence="3">Homodimer.</text>
</comment>
<dbReference type="SMART" id="SM00899">
    <property type="entry name" value="FeoA"/>
    <property type="match status" value="1"/>
</dbReference>
<organism evidence="14 15">
    <name type="scientific">Tessaracoccus aquimaris</name>
    <dbReference type="NCBI Taxonomy" id="1332264"/>
    <lineage>
        <taxon>Bacteria</taxon>
        <taxon>Bacillati</taxon>
        <taxon>Actinomycetota</taxon>
        <taxon>Actinomycetes</taxon>
        <taxon>Propionibacteriales</taxon>
        <taxon>Propionibacteriaceae</taxon>
        <taxon>Tessaracoccus</taxon>
    </lineage>
</organism>
<dbReference type="InterPro" id="IPR038157">
    <property type="entry name" value="FeoA_core_dom"/>
</dbReference>
<dbReference type="GO" id="GO:0045892">
    <property type="term" value="P:negative regulation of DNA-templated transcription"/>
    <property type="evidence" value="ECO:0007669"/>
    <property type="project" value="TreeGrafter"/>
</dbReference>
<evidence type="ECO:0000313" key="15">
    <source>
        <dbReference type="Proteomes" id="UP000188145"/>
    </source>
</evidence>
<keyword evidence="10" id="KW-0804">Transcription</keyword>
<evidence type="ECO:0000313" key="14">
    <source>
        <dbReference type="EMBL" id="AQP46465.1"/>
    </source>
</evidence>
<dbReference type="InterPro" id="IPR012318">
    <property type="entry name" value="HTH_CRP"/>
</dbReference>
<dbReference type="Pfam" id="PF01325">
    <property type="entry name" value="Fe_dep_repress"/>
    <property type="match status" value="1"/>
</dbReference>
<dbReference type="InterPro" id="IPR022689">
    <property type="entry name" value="Iron_dep_repressor"/>
</dbReference>
<dbReference type="InterPro" id="IPR036388">
    <property type="entry name" value="WH-like_DNA-bd_sf"/>
</dbReference>
<dbReference type="CDD" id="cd00090">
    <property type="entry name" value="HTH_ARSR"/>
    <property type="match status" value="1"/>
</dbReference>
<evidence type="ECO:0000256" key="11">
    <source>
        <dbReference type="ARBA" id="ARBA00023211"/>
    </source>
</evidence>
<dbReference type="SUPFAM" id="SSF46785">
    <property type="entry name" value="Winged helix' DNA-binding domain"/>
    <property type="match status" value="1"/>
</dbReference>
<evidence type="ECO:0000256" key="8">
    <source>
        <dbReference type="ARBA" id="ARBA00023125"/>
    </source>
</evidence>
<dbReference type="InterPro" id="IPR007167">
    <property type="entry name" value="Fe-transptr_FeoA-like"/>
</dbReference>
<dbReference type="InterPro" id="IPR011991">
    <property type="entry name" value="ArsR-like_HTH"/>
</dbReference>
<gene>
    <name evidence="14" type="ORF">BW730_01755</name>
</gene>
<evidence type="ECO:0000256" key="2">
    <source>
        <dbReference type="ARBA" id="ARBA00007871"/>
    </source>
</evidence>
<reference evidence="15" key="1">
    <citation type="submission" date="2017-02" db="EMBL/GenBank/DDBJ databases">
        <title>Tessaracoccus aquaemaris sp. nov., isolated from the intestine of a Korean rockfish, Sebastes schlegelii, in a marine aquaculture pond.</title>
        <authorList>
            <person name="Tak E.J."/>
            <person name="Bae J.-W."/>
        </authorList>
    </citation>
    <scope>NUCLEOTIDE SEQUENCE [LARGE SCALE GENOMIC DNA]</scope>
    <source>
        <strain evidence="15">NSG39</strain>
    </source>
</reference>
<name>A0A1Q2CK91_9ACTN</name>
<keyword evidence="5" id="KW-0678">Repressor</keyword>
<dbReference type="Gene3D" id="1.10.10.10">
    <property type="entry name" value="Winged helix-like DNA-binding domain superfamily/Winged helix DNA-binding domain"/>
    <property type="match status" value="1"/>
</dbReference>
<keyword evidence="9" id="KW-0010">Activator</keyword>
<comment type="similarity">
    <text evidence="2">Belongs to the DtxR/MntR family.</text>
</comment>
<dbReference type="InterPro" id="IPR022687">
    <property type="entry name" value="HTH_DTXR"/>
</dbReference>
<evidence type="ECO:0000259" key="13">
    <source>
        <dbReference type="PROSITE" id="PS50944"/>
    </source>
</evidence>
<feature type="domain" description="HTH dtxR-type" evidence="13">
    <location>
        <begin position="1"/>
        <end position="71"/>
    </location>
</feature>
<dbReference type="PANTHER" id="PTHR33238:SF11">
    <property type="entry name" value="TRANSCRIPTIONAL REGULATOR MNTR"/>
    <property type="match status" value="1"/>
</dbReference>
<dbReference type="GO" id="GO:0003700">
    <property type="term" value="F:DNA-binding transcription factor activity"/>
    <property type="evidence" value="ECO:0007669"/>
    <property type="project" value="InterPro"/>
</dbReference>
<dbReference type="InterPro" id="IPR036421">
    <property type="entry name" value="Fe_dep_repressor_sf"/>
</dbReference>
<dbReference type="PANTHER" id="PTHR33238">
    <property type="entry name" value="IRON (METAL) DEPENDENT REPRESSOR, DTXR FAMILY"/>
    <property type="match status" value="1"/>
</dbReference>
<dbReference type="EMBL" id="CP019606">
    <property type="protein sequence ID" value="AQP46465.1"/>
    <property type="molecule type" value="Genomic_DNA"/>
</dbReference>
<dbReference type="GO" id="GO:0046983">
    <property type="term" value="F:protein dimerization activity"/>
    <property type="evidence" value="ECO:0007669"/>
    <property type="project" value="InterPro"/>
</dbReference>
<dbReference type="PROSITE" id="PS50944">
    <property type="entry name" value="HTH_DTXR"/>
    <property type="match status" value="1"/>
</dbReference>
<evidence type="ECO:0000256" key="10">
    <source>
        <dbReference type="ARBA" id="ARBA00023163"/>
    </source>
</evidence>
<evidence type="ECO:0000256" key="3">
    <source>
        <dbReference type="ARBA" id="ARBA00011738"/>
    </source>
</evidence>
<dbReference type="InterPro" id="IPR050536">
    <property type="entry name" value="DtxR_MntR_Metal-Reg"/>
</dbReference>
<dbReference type="GO" id="GO:0005737">
    <property type="term" value="C:cytoplasm"/>
    <property type="evidence" value="ECO:0007669"/>
    <property type="project" value="UniProtKB-SubCell"/>
</dbReference>
<dbReference type="GO" id="GO:0003677">
    <property type="term" value="F:DNA binding"/>
    <property type="evidence" value="ECO:0007669"/>
    <property type="project" value="UniProtKB-KW"/>
</dbReference>
<dbReference type="KEGG" id="tes:BW730_01755"/>
<dbReference type="AlphaFoldDB" id="A0A1Q2CK91"/>
<comment type="subcellular location">
    <subcellularLocation>
        <location evidence="1">Cytoplasm</location>
    </subcellularLocation>
</comment>
<keyword evidence="8" id="KW-0238">DNA-binding</keyword>
<dbReference type="FunFam" id="1.10.60.10:FF:000004">
    <property type="entry name" value="DtxR family transcriptional regulator"/>
    <property type="match status" value="1"/>
</dbReference>
<dbReference type="InterPro" id="IPR001367">
    <property type="entry name" value="Fe_dep_repressor"/>
</dbReference>
<dbReference type="SUPFAM" id="SSF47979">
    <property type="entry name" value="Iron-dependent repressor protein, dimerization domain"/>
    <property type="match status" value="1"/>
</dbReference>
<dbReference type="SUPFAM" id="SSF50037">
    <property type="entry name" value="C-terminal domain of transcriptional repressors"/>
    <property type="match status" value="1"/>
</dbReference>
<accession>A0A1Q2CK91</accession>
<dbReference type="InterPro" id="IPR036390">
    <property type="entry name" value="WH_DNA-bd_sf"/>
</dbReference>
<evidence type="ECO:0000256" key="1">
    <source>
        <dbReference type="ARBA" id="ARBA00004496"/>
    </source>
</evidence>
<keyword evidence="6" id="KW-0408">Iron</keyword>
<dbReference type="Pfam" id="PF04023">
    <property type="entry name" value="FeoA"/>
    <property type="match status" value="1"/>
</dbReference>
<keyword evidence="11" id="KW-0464">Manganese</keyword>
<evidence type="ECO:0000256" key="6">
    <source>
        <dbReference type="ARBA" id="ARBA00023004"/>
    </source>
</evidence>
<evidence type="ECO:0000256" key="4">
    <source>
        <dbReference type="ARBA" id="ARBA00022490"/>
    </source>
</evidence>
<keyword evidence="4" id="KW-0963">Cytoplasm</keyword>
<dbReference type="Proteomes" id="UP000188145">
    <property type="component" value="Chromosome"/>
</dbReference>
<evidence type="ECO:0000256" key="12">
    <source>
        <dbReference type="ARBA" id="ARBA00032593"/>
    </source>
</evidence>
<dbReference type="STRING" id="1332264.BW730_01755"/>
<protein>
    <recommendedName>
        <fullName evidence="12">Manganese transport regulator</fullName>
    </recommendedName>
</protein>
<dbReference type="Gene3D" id="2.30.30.90">
    <property type="match status" value="1"/>
</dbReference>